<accession>A0A377R257</accession>
<proteinExistence type="predicted"/>
<evidence type="ECO:0000313" key="2">
    <source>
        <dbReference type="Proteomes" id="UP000254293"/>
    </source>
</evidence>
<evidence type="ECO:0000313" key="1">
    <source>
        <dbReference type="EMBL" id="STR03018.1"/>
    </source>
</evidence>
<sequence>MLFGNAVKLTQMPFCLTPKVLNSVNMIVLLGKMCAVVNTEMIELTHVQHAIALMAIRVNNAVRLNLFSDNGQ</sequence>
<dbReference type="Proteomes" id="UP000254293">
    <property type="component" value="Unassembled WGS sequence"/>
</dbReference>
<keyword evidence="2" id="KW-1185">Reference proteome</keyword>
<organism evidence="1 2">
    <name type="scientific">Kingella potus</name>
    <dbReference type="NCBI Taxonomy" id="265175"/>
    <lineage>
        <taxon>Bacteria</taxon>
        <taxon>Pseudomonadati</taxon>
        <taxon>Pseudomonadota</taxon>
        <taxon>Betaproteobacteria</taxon>
        <taxon>Neisseriales</taxon>
        <taxon>Neisseriaceae</taxon>
        <taxon>Kingella</taxon>
    </lineage>
</organism>
<name>A0A377R257_9NEIS</name>
<protein>
    <submittedName>
        <fullName evidence="1">Uncharacterized protein</fullName>
    </submittedName>
</protein>
<dbReference type="AlphaFoldDB" id="A0A377R257"/>
<dbReference type="EMBL" id="UGJJ01000002">
    <property type="protein sequence ID" value="STR03018.1"/>
    <property type="molecule type" value="Genomic_DNA"/>
</dbReference>
<reference evidence="1 2" key="1">
    <citation type="submission" date="2018-06" db="EMBL/GenBank/DDBJ databases">
        <authorList>
            <consortium name="Pathogen Informatics"/>
            <person name="Doyle S."/>
        </authorList>
    </citation>
    <scope>NUCLEOTIDE SEQUENCE [LARGE SCALE GENOMIC DNA]</scope>
    <source>
        <strain evidence="1 2">NCTC13336</strain>
    </source>
</reference>
<gene>
    <name evidence="1" type="ORF">NCTC13336_01910</name>
</gene>